<dbReference type="Pfam" id="PF00196">
    <property type="entry name" value="GerE"/>
    <property type="match status" value="1"/>
</dbReference>
<dbReference type="PANTHER" id="PTHR34293:SF1">
    <property type="entry name" value="HTH-TYPE TRANSCRIPTIONAL REGULATOR TRMBL2"/>
    <property type="match status" value="1"/>
</dbReference>
<keyword evidence="3" id="KW-1185">Reference proteome</keyword>
<proteinExistence type="predicted"/>
<dbReference type="AlphaFoldDB" id="A0A4R0IC19"/>
<dbReference type="InterPro" id="IPR051797">
    <property type="entry name" value="TrmB-like"/>
</dbReference>
<reference evidence="2 3" key="1">
    <citation type="submission" date="2019-02" db="EMBL/GenBank/DDBJ databases">
        <title>Kribbella capetownensis sp. nov. and Kribbella speibonae sp. nov., isolated from soil.</title>
        <authorList>
            <person name="Curtis S.M."/>
            <person name="Norton I."/>
            <person name="Everest G.J."/>
            <person name="Meyers P.R."/>
        </authorList>
    </citation>
    <scope>NUCLEOTIDE SEQUENCE [LARGE SCALE GENOMIC DNA]</scope>
    <source>
        <strain evidence="2 3">DSM 27082</strain>
    </source>
</reference>
<dbReference type="SMART" id="SM00421">
    <property type="entry name" value="HTH_LUXR"/>
    <property type="match status" value="1"/>
</dbReference>
<dbReference type="RefSeq" id="WP_131293110.1">
    <property type="nucleotide sequence ID" value="NZ_SJKA01000009.1"/>
</dbReference>
<organism evidence="2 3">
    <name type="scientific">Kribbella sindirgiensis</name>
    <dbReference type="NCBI Taxonomy" id="1124744"/>
    <lineage>
        <taxon>Bacteria</taxon>
        <taxon>Bacillati</taxon>
        <taxon>Actinomycetota</taxon>
        <taxon>Actinomycetes</taxon>
        <taxon>Propionibacteriales</taxon>
        <taxon>Kribbellaceae</taxon>
        <taxon>Kribbella</taxon>
    </lineage>
</organism>
<comment type="caution">
    <text evidence="2">The sequence shown here is derived from an EMBL/GenBank/DDBJ whole genome shotgun (WGS) entry which is preliminary data.</text>
</comment>
<evidence type="ECO:0000313" key="2">
    <source>
        <dbReference type="EMBL" id="TCC29919.1"/>
    </source>
</evidence>
<dbReference type="InterPro" id="IPR036388">
    <property type="entry name" value="WH-like_DNA-bd_sf"/>
</dbReference>
<dbReference type="Gene3D" id="1.10.10.10">
    <property type="entry name" value="Winged helix-like DNA-binding domain superfamily/Winged helix DNA-binding domain"/>
    <property type="match status" value="1"/>
</dbReference>
<accession>A0A4R0IC19</accession>
<evidence type="ECO:0000313" key="3">
    <source>
        <dbReference type="Proteomes" id="UP000292695"/>
    </source>
</evidence>
<dbReference type="InterPro" id="IPR000792">
    <property type="entry name" value="Tscrpt_reg_LuxR_C"/>
</dbReference>
<feature type="domain" description="HTH luxR-type" evidence="1">
    <location>
        <begin position="264"/>
        <end position="321"/>
    </location>
</feature>
<dbReference type="GO" id="GO:0003677">
    <property type="term" value="F:DNA binding"/>
    <property type="evidence" value="ECO:0007669"/>
    <property type="project" value="InterPro"/>
</dbReference>
<protein>
    <recommendedName>
        <fullName evidence="1">HTH luxR-type domain-containing protein</fullName>
    </recommendedName>
</protein>
<evidence type="ECO:0000259" key="1">
    <source>
        <dbReference type="SMART" id="SM00421"/>
    </source>
</evidence>
<name>A0A4R0IC19_9ACTN</name>
<gene>
    <name evidence="2" type="ORF">E0H50_26155</name>
</gene>
<dbReference type="EMBL" id="SJKA01000009">
    <property type="protein sequence ID" value="TCC29919.1"/>
    <property type="molecule type" value="Genomic_DNA"/>
</dbReference>
<dbReference type="SUPFAM" id="SSF46894">
    <property type="entry name" value="C-terminal effector domain of the bipartite response regulators"/>
    <property type="match status" value="1"/>
</dbReference>
<dbReference type="Proteomes" id="UP000292695">
    <property type="component" value="Unassembled WGS sequence"/>
</dbReference>
<dbReference type="InterPro" id="IPR016032">
    <property type="entry name" value="Sig_transdc_resp-reg_C-effctor"/>
</dbReference>
<sequence>MFGSLGLTDELLAVYRALLQDPELTQSARHQDLADRLNLTSAAAESALETLRELELLVPGWIEGWEYAVDPAIAFERMSGRRQQELDGLAQALRADQDMAGKFIADYANFVVQKSTRDVEILEGRERANQRMQLFQPKESIWGLLSAESSTAMDPDNHPDRPNLERGVEIRYVYPETLLRKPGGRDLAQLLFQLGGKVRIAPSTPFRLVIFDGDAAVLGIDPDDSSVGAVVHHSQAVVRMARELFLSYWTRGVNPFEDQQRTREGGISSQESEFLRFLVQGATDEQVARKLGVSMRTVRRMAAKLSEQVGASGRFELGVRAAQGGWVD</sequence>
<dbReference type="PRINTS" id="PR00038">
    <property type="entry name" value="HTHLUXR"/>
</dbReference>
<dbReference type="OrthoDB" id="3728246at2"/>
<dbReference type="PANTHER" id="PTHR34293">
    <property type="entry name" value="HTH-TYPE TRANSCRIPTIONAL REGULATOR TRMBL2"/>
    <property type="match status" value="1"/>
</dbReference>
<dbReference type="GO" id="GO:0006355">
    <property type="term" value="P:regulation of DNA-templated transcription"/>
    <property type="evidence" value="ECO:0007669"/>
    <property type="project" value="InterPro"/>
</dbReference>